<dbReference type="AlphaFoldDB" id="A0A561WQY4"/>
<dbReference type="Proteomes" id="UP000320239">
    <property type="component" value="Unassembled WGS sequence"/>
</dbReference>
<keyword evidence="3 5" id="KW-1133">Transmembrane helix</keyword>
<dbReference type="GO" id="GO:0005886">
    <property type="term" value="C:plasma membrane"/>
    <property type="evidence" value="ECO:0007669"/>
    <property type="project" value="UniProtKB-SubCell"/>
</dbReference>
<feature type="transmembrane region" description="Helical" evidence="5">
    <location>
        <begin position="319"/>
        <end position="340"/>
    </location>
</feature>
<dbReference type="RefSeq" id="WP_122981683.1">
    <property type="nucleotide sequence ID" value="NZ_BOMX01000028.1"/>
</dbReference>
<comment type="caution">
    <text evidence="7">The sequence shown here is derived from an EMBL/GenBank/DDBJ whole genome shotgun (WGS) entry which is preliminary data.</text>
</comment>
<sequence length="413" mass="42187">MPPPETQAARPGRRKRLRLPAGYRELLAVPGVSRMLIAALVSKLPVTMVSLSLLLYLGPRYSYATGGLAVSCMAIGQGLSAPIRGRLMDRYPYRLILVVCLLFYVVALGSLTAVAADRGPAPLVLALAAVSGVTAPPVGIIMRTLWRVLAGEQRLVTAMALDAATSDVVQITGPALAAWLCLSVSGEVAFGLYGALTMVAVLLVLSFPNVPPPVRRRGGGHWAGPLRSAPLRRVLIANAAFSAMITAIDVVISVLNAERGTTGYIGIQIGALSVGSIVGSLALGAVPGLLARGPKLSVLIGVFASGVVLLAVTSQMSALAMTLACPITGLAYGSTFGALFTAGGDLAPEGTAAETQAWLSSLTQAGAAVGAWAATEVGNVTALCAIPVIAVLSAVLTWNVRGPRPAGDLPTTS</sequence>
<dbReference type="InterPro" id="IPR011701">
    <property type="entry name" value="MFS"/>
</dbReference>
<keyword evidence="4 5" id="KW-0472">Membrane</keyword>
<keyword evidence="2 5" id="KW-0812">Transmembrane</keyword>
<evidence type="ECO:0000259" key="6">
    <source>
        <dbReference type="PROSITE" id="PS50850"/>
    </source>
</evidence>
<dbReference type="PROSITE" id="PS50850">
    <property type="entry name" value="MFS"/>
    <property type="match status" value="1"/>
</dbReference>
<gene>
    <name evidence="7" type="ORF">FHX34_1011266</name>
</gene>
<dbReference type="Pfam" id="PF07690">
    <property type="entry name" value="MFS_1"/>
    <property type="match status" value="1"/>
</dbReference>
<name>A0A561WQY4_ACTTI</name>
<evidence type="ECO:0000313" key="7">
    <source>
        <dbReference type="EMBL" id="TWG26285.1"/>
    </source>
</evidence>
<reference evidence="7 8" key="1">
    <citation type="submission" date="2019-06" db="EMBL/GenBank/DDBJ databases">
        <title>Sequencing the genomes of 1000 actinobacteria strains.</title>
        <authorList>
            <person name="Klenk H.-P."/>
        </authorList>
    </citation>
    <scope>NUCLEOTIDE SEQUENCE [LARGE SCALE GENOMIC DNA]</scope>
    <source>
        <strain evidence="7 8">DSM 43866</strain>
    </source>
</reference>
<dbReference type="PANTHER" id="PTHR23542:SF1">
    <property type="entry name" value="MAJOR FACILITATOR SUPERFAMILY (MFS) PROFILE DOMAIN-CONTAINING PROTEIN"/>
    <property type="match status" value="1"/>
</dbReference>
<accession>A0A561WQY4</accession>
<comment type="subcellular location">
    <subcellularLocation>
        <location evidence="1">Cell membrane</location>
        <topology evidence="1">Multi-pass membrane protein</topology>
    </subcellularLocation>
</comment>
<organism evidence="7 8">
    <name type="scientific">Actinoplanes teichomyceticus</name>
    <dbReference type="NCBI Taxonomy" id="1867"/>
    <lineage>
        <taxon>Bacteria</taxon>
        <taxon>Bacillati</taxon>
        <taxon>Actinomycetota</taxon>
        <taxon>Actinomycetes</taxon>
        <taxon>Micromonosporales</taxon>
        <taxon>Micromonosporaceae</taxon>
        <taxon>Actinoplanes</taxon>
    </lineage>
</organism>
<feature type="transmembrane region" description="Helical" evidence="5">
    <location>
        <begin position="122"/>
        <end position="146"/>
    </location>
</feature>
<dbReference type="InterPro" id="IPR036259">
    <property type="entry name" value="MFS_trans_sf"/>
</dbReference>
<dbReference type="OrthoDB" id="4148831at2"/>
<feature type="transmembrane region" description="Helical" evidence="5">
    <location>
        <begin position="188"/>
        <end position="207"/>
    </location>
</feature>
<dbReference type="Gene3D" id="1.20.1250.20">
    <property type="entry name" value="MFS general substrate transporter like domains"/>
    <property type="match status" value="1"/>
</dbReference>
<feature type="transmembrane region" description="Helical" evidence="5">
    <location>
        <begin position="235"/>
        <end position="257"/>
    </location>
</feature>
<evidence type="ECO:0000256" key="1">
    <source>
        <dbReference type="ARBA" id="ARBA00004651"/>
    </source>
</evidence>
<feature type="transmembrane region" description="Helical" evidence="5">
    <location>
        <begin position="269"/>
        <end position="290"/>
    </location>
</feature>
<protein>
    <submittedName>
        <fullName evidence="7">Putative MFS family arabinose efflux permease</fullName>
    </submittedName>
</protein>
<proteinExistence type="predicted"/>
<dbReference type="InterPro" id="IPR020846">
    <property type="entry name" value="MFS_dom"/>
</dbReference>
<dbReference type="SUPFAM" id="SSF103473">
    <property type="entry name" value="MFS general substrate transporter"/>
    <property type="match status" value="1"/>
</dbReference>
<feature type="transmembrane region" description="Helical" evidence="5">
    <location>
        <begin position="296"/>
        <end position="312"/>
    </location>
</feature>
<dbReference type="EMBL" id="VIWY01000001">
    <property type="protein sequence ID" value="TWG26285.1"/>
    <property type="molecule type" value="Genomic_DNA"/>
</dbReference>
<feature type="transmembrane region" description="Helical" evidence="5">
    <location>
        <begin position="95"/>
        <end position="116"/>
    </location>
</feature>
<evidence type="ECO:0000256" key="5">
    <source>
        <dbReference type="SAM" id="Phobius"/>
    </source>
</evidence>
<feature type="domain" description="Major facilitator superfamily (MFS) profile" evidence="6">
    <location>
        <begin position="230"/>
        <end position="413"/>
    </location>
</feature>
<feature type="transmembrane region" description="Helical" evidence="5">
    <location>
        <begin position="380"/>
        <end position="400"/>
    </location>
</feature>
<evidence type="ECO:0000256" key="2">
    <source>
        <dbReference type="ARBA" id="ARBA00022692"/>
    </source>
</evidence>
<dbReference type="PANTHER" id="PTHR23542">
    <property type="match status" value="1"/>
</dbReference>
<evidence type="ECO:0000256" key="3">
    <source>
        <dbReference type="ARBA" id="ARBA00022989"/>
    </source>
</evidence>
<keyword evidence="8" id="KW-1185">Reference proteome</keyword>
<evidence type="ECO:0000256" key="4">
    <source>
        <dbReference type="ARBA" id="ARBA00023136"/>
    </source>
</evidence>
<evidence type="ECO:0000313" key="8">
    <source>
        <dbReference type="Proteomes" id="UP000320239"/>
    </source>
</evidence>
<dbReference type="GO" id="GO:0022857">
    <property type="term" value="F:transmembrane transporter activity"/>
    <property type="evidence" value="ECO:0007669"/>
    <property type="project" value="InterPro"/>
</dbReference>